<keyword evidence="1" id="KW-1133">Transmembrane helix</keyword>
<proteinExistence type="predicted"/>
<accession>A0A0E9TLR3</accession>
<dbReference type="EMBL" id="GBXM01054185">
    <property type="protein sequence ID" value="JAH54392.1"/>
    <property type="molecule type" value="Transcribed_RNA"/>
</dbReference>
<dbReference type="AlphaFoldDB" id="A0A0E9TLR3"/>
<keyword evidence="1" id="KW-0812">Transmembrane</keyword>
<evidence type="ECO:0000256" key="1">
    <source>
        <dbReference type="SAM" id="Phobius"/>
    </source>
</evidence>
<evidence type="ECO:0000313" key="2">
    <source>
        <dbReference type="EMBL" id="JAH54392.1"/>
    </source>
</evidence>
<feature type="transmembrane region" description="Helical" evidence="1">
    <location>
        <begin position="9"/>
        <end position="33"/>
    </location>
</feature>
<protein>
    <submittedName>
        <fullName evidence="2">Uncharacterized protein</fullName>
    </submittedName>
</protein>
<organism evidence="2">
    <name type="scientific">Anguilla anguilla</name>
    <name type="common">European freshwater eel</name>
    <name type="synonym">Muraena anguilla</name>
    <dbReference type="NCBI Taxonomy" id="7936"/>
    <lineage>
        <taxon>Eukaryota</taxon>
        <taxon>Metazoa</taxon>
        <taxon>Chordata</taxon>
        <taxon>Craniata</taxon>
        <taxon>Vertebrata</taxon>
        <taxon>Euteleostomi</taxon>
        <taxon>Actinopterygii</taxon>
        <taxon>Neopterygii</taxon>
        <taxon>Teleostei</taxon>
        <taxon>Anguilliformes</taxon>
        <taxon>Anguillidae</taxon>
        <taxon>Anguilla</taxon>
    </lineage>
</organism>
<reference evidence="2" key="1">
    <citation type="submission" date="2014-11" db="EMBL/GenBank/DDBJ databases">
        <authorList>
            <person name="Amaro Gonzalez C."/>
        </authorList>
    </citation>
    <scope>NUCLEOTIDE SEQUENCE</scope>
</reference>
<keyword evidence="1" id="KW-0472">Membrane</keyword>
<name>A0A0E9TLR3_ANGAN</name>
<sequence>MKKREIGSIVFSLFGLYSHFQTFFIVFLASYILC</sequence>
<reference evidence="2" key="2">
    <citation type="journal article" date="2015" name="Fish Shellfish Immunol.">
        <title>Early steps in the European eel (Anguilla anguilla)-Vibrio vulnificus interaction in the gills: Role of the RtxA13 toxin.</title>
        <authorList>
            <person name="Callol A."/>
            <person name="Pajuelo D."/>
            <person name="Ebbesson L."/>
            <person name="Teles M."/>
            <person name="MacKenzie S."/>
            <person name="Amaro C."/>
        </authorList>
    </citation>
    <scope>NUCLEOTIDE SEQUENCE</scope>
</reference>